<proteinExistence type="predicted"/>
<dbReference type="RefSeq" id="WP_186981488.1">
    <property type="nucleotide sequence ID" value="NZ_JACOQH010000001.1"/>
</dbReference>
<name>A0ABR7I7E5_9FIRM</name>
<feature type="transmembrane region" description="Helical" evidence="1">
    <location>
        <begin position="334"/>
        <end position="351"/>
    </location>
</feature>
<feature type="transmembrane region" description="Helical" evidence="1">
    <location>
        <begin position="295"/>
        <end position="314"/>
    </location>
</feature>
<feature type="transmembrane region" description="Helical" evidence="1">
    <location>
        <begin position="403"/>
        <end position="423"/>
    </location>
</feature>
<gene>
    <name evidence="2" type="ORF">H8Z76_01895</name>
</gene>
<dbReference type="Proteomes" id="UP000621540">
    <property type="component" value="Unassembled WGS sequence"/>
</dbReference>
<evidence type="ECO:0000256" key="1">
    <source>
        <dbReference type="SAM" id="Phobius"/>
    </source>
</evidence>
<feature type="transmembrane region" description="Helical" evidence="1">
    <location>
        <begin position="196"/>
        <end position="219"/>
    </location>
</feature>
<keyword evidence="1" id="KW-0472">Membrane</keyword>
<feature type="transmembrane region" description="Helical" evidence="1">
    <location>
        <begin position="225"/>
        <end position="254"/>
    </location>
</feature>
<feature type="transmembrane region" description="Helical" evidence="1">
    <location>
        <begin position="117"/>
        <end position="139"/>
    </location>
</feature>
<feature type="transmembrane region" description="Helical" evidence="1">
    <location>
        <begin position="168"/>
        <end position="184"/>
    </location>
</feature>
<protein>
    <submittedName>
        <fullName evidence="2">DUF2029 domain-containing protein</fullName>
    </submittedName>
</protein>
<comment type="caution">
    <text evidence="2">The sequence shown here is derived from an EMBL/GenBank/DDBJ whole genome shotgun (WGS) entry which is preliminary data.</text>
</comment>
<sequence>MKPKKLIFEKFSLNGKKLSSDVKILHIYFVAMLGFILAGIVNIFVSNGNAIYDMLIPNMNNHYWDLITSIFHNYAGMPYEEGVIYPPGANIICLLLSKMFSLESYMDGINAMRDSQIGMLVIMWFLLFTVTLFISLICYQFQGTRAEKLCLVLTILLSAPYVREISKANLVMVSVICVYIFILFKDHESVFTRVLAFVALSAAVALKIYPVFLGILLLREKSAKKIWGCIGCGIVVFFVPFFVFGGLHGVVLMLQNIFNTTSIFNDSGLGFKIDITNTINIVGDLFHYGGNIRRVGTCFNYIFLILGFVMSLFVQEEWKAVTLLSLLTLSYPTFSGSYGILILVPALIMFLNTKPGITHENMAYILLFVLLFAPMFFGGQNILPALDGEVRINLFTLTESVAIILMEMMLIFDGLIRMICLVGKKIKMK</sequence>
<organism evidence="2 3">
    <name type="scientific">Roseburia yibonii</name>
    <dbReference type="NCBI Taxonomy" id="2763063"/>
    <lineage>
        <taxon>Bacteria</taxon>
        <taxon>Bacillati</taxon>
        <taxon>Bacillota</taxon>
        <taxon>Clostridia</taxon>
        <taxon>Lachnospirales</taxon>
        <taxon>Lachnospiraceae</taxon>
        <taxon>Roseburia</taxon>
    </lineage>
</organism>
<keyword evidence="3" id="KW-1185">Reference proteome</keyword>
<reference evidence="2 3" key="1">
    <citation type="submission" date="2020-08" db="EMBL/GenBank/DDBJ databases">
        <title>Genome public.</title>
        <authorList>
            <person name="Liu C."/>
            <person name="Sun Q."/>
        </authorList>
    </citation>
    <scope>NUCLEOTIDE SEQUENCE [LARGE SCALE GENOMIC DNA]</scope>
    <source>
        <strain evidence="2 3">BX0805</strain>
    </source>
</reference>
<feature type="transmembrane region" description="Helical" evidence="1">
    <location>
        <begin position="25"/>
        <end position="45"/>
    </location>
</feature>
<accession>A0ABR7I7E5</accession>
<keyword evidence="1" id="KW-0812">Transmembrane</keyword>
<evidence type="ECO:0000313" key="3">
    <source>
        <dbReference type="Proteomes" id="UP000621540"/>
    </source>
</evidence>
<dbReference type="EMBL" id="JACOQH010000001">
    <property type="protein sequence ID" value="MBC5752788.1"/>
    <property type="molecule type" value="Genomic_DNA"/>
</dbReference>
<keyword evidence="1" id="KW-1133">Transmembrane helix</keyword>
<feature type="transmembrane region" description="Helical" evidence="1">
    <location>
        <begin position="363"/>
        <end position="383"/>
    </location>
</feature>
<evidence type="ECO:0000313" key="2">
    <source>
        <dbReference type="EMBL" id="MBC5752788.1"/>
    </source>
</evidence>